<name>A0A6C0EGH0_9ZZZZ</name>
<dbReference type="AlphaFoldDB" id="A0A6C0EGH0"/>
<evidence type="ECO:0000313" key="1">
    <source>
        <dbReference type="EMBL" id="QHT26435.1"/>
    </source>
</evidence>
<accession>A0A6C0EGH0</accession>
<protein>
    <submittedName>
        <fullName evidence="1">Uncharacterized protein</fullName>
    </submittedName>
</protein>
<proteinExistence type="predicted"/>
<organism evidence="1">
    <name type="scientific">viral metagenome</name>
    <dbReference type="NCBI Taxonomy" id="1070528"/>
    <lineage>
        <taxon>unclassified sequences</taxon>
        <taxon>metagenomes</taxon>
        <taxon>organismal metagenomes</taxon>
    </lineage>
</organism>
<dbReference type="EMBL" id="MN739789">
    <property type="protein sequence ID" value="QHT26435.1"/>
    <property type="molecule type" value="Genomic_DNA"/>
</dbReference>
<sequence length="234" mass="27691">MSLDLFYDLIIDTDYHDHSAENYLNDKMDLLCIDKMFNTTDVTDVRTEFVDGIKQLNVQTNMYFCQDINGVYLSPQPLFYFTIISDVDTELKKYMSKSSPRIHDYKNLVYECPKYNHRHAFLFYHFMSSLKKYSKSSYNTNPYFEIYYKITYGRTISETDKYYPETLQGIARKIKNAEVKILLEKPADTYKNKLLDDGWKEHSNIDKCFCDSCRDNYICSCKACTSLTRHLGQI</sequence>
<reference evidence="1" key="1">
    <citation type="journal article" date="2020" name="Nature">
        <title>Giant virus diversity and host interactions through global metagenomics.</title>
        <authorList>
            <person name="Schulz F."/>
            <person name="Roux S."/>
            <person name="Paez-Espino D."/>
            <person name="Jungbluth S."/>
            <person name="Walsh D.A."/>
            <person name="Denef V.J."/>
            <person name="McMahon K.D."/>
            <person name="Konstantinidis K.T."/>
            <person name="Eloe-Fadrosh E.A."/>
            <person name="Kyrpides N.C."/>
            <person name="Woyke T."/>
        </authorList>
    </citation>
    <scope>NUCLEOTIDE SEQUENCE</scope>
    <source>
        <strain evidence="1">GVMAG-M-3300023179-27</strain>
    </source>
</reference>